<dbReference type="Proteomes" id="UP000011690">
    <property type="component" value="Unassembled WGS sequence"/>
</dbReference>
<evidence type="ECO:0000256" key="2">
    <source>
        <dbReference type="ARBA" id="ARBA00023125"/>
    </source>
</evidence>
<dbReference type="PROSITE" id="PS51118">
    <property type="entry name" value="HTH_HXLR"/>
    <property type="match status" value="1"/>
</dbReference>
<dbReference type="AlphaFoldDB" id="L9WB84"/>
<organism evidence="5 6">
    <name type="scientific">Natronorubrum bangense JCM 10635</name>
    <dbReference type="NCBI Taxonomy" id="1227500"/>
    <lineage>
        <taxon>Archaea</taxon>
        <taxon>Methanobacteriati</taxon>
        <taxon>Methanobacteriota</taxon>
        <taxon>Stenosarchaea group</taxon>
        <taxon>Halobacteria</taxon>
        <taxon>Halobacteriales</taxon>
        <taxon>Natrialbaceae</taxon>
        <taxon>Natronorubrum</taxon>
    </lineage>
</organism>
<dbReference type="PANTHER" id="PTHR33204">
    <property type="entry name" value="TRANSCRIPTIONAL REGULATOR, MARR FAMILY"/>
    <property type="match status" value="1"/>
</dbReference>
<feature type="domain" description="HTH hxlR-type" evidence="4">
    <location>
        <begin position="27"/>
        <end position="126"/>
    </location>
</feature>
<dbReference type="InterPro" id="IPR002577">
    <property type="entry name" value="HTH_HxlR"/>
</dbReference>
<dbReference type="eggNOG" id="arCOG02600">
    <property type="taxonomic scope" value="Archaea"/>
</dbReference>
<keyword evidence="2" id="KW-0238">DNA-binding</keyword>
<keyword evidence="6" id="KW-1185">Reference proteome</keyword>
<accession>L9WB84</accession>
<evidence type="ECO:0000313" key="5">
    <source>
        <dbReference type="EMBL" id="ELY46511.1"/>
    </source>
</evidence>
<name>L9WB84_9EURY</name>
<dbReference type="Gene3D" id="1.10.10.10">
    <property type="entry name" value="Winged helix-like DNA-binding domain superfamily/Winged helix DNA-binding domain"/>
    <property type="match status" value="1"/>
</dbReference>
<dbReference type="InterPro" id="IPR036388">
    <property type="entry name" value="WH-like_DNA-bd_sf"/>
</dbReference>
<evidence type="ECO:0000256" key="3">
    <source>
        <dbReference type="ARBA" id="ARBA00023163"/>
    </source>
</evidence>
<dbReference type="PANTHER" id="PTHR33204:SF18">
    <property type="entry name" value="TRANSCRIPTIONAL REGULATORY PROTEIN"/>
    <property type="match status" value="1"/>
</dbReference>
<keyword evidence="1" id="KW-0805">Transcription regulation</keyword>
<dbReference type="GO" id="GO:0003677">
    <property type="term" value="F:DNA binding"/>
    <property type="evidence" value="ECO:0007669"/>
    <property type="project" value="UniProtKB-KW"/>
</dbReference>
<keyword evidence="3" id="KW-0804">Transcription</keyword>
<protein>
    <submittedName>
        <fullName evidence="5">Transcription regulator</fullName>
    </submittedName>
</protein>
<comment type="caution">
    <text evidence="5">The sequence shown here is derived from an EMBL/GenBank/DDBJ whole genome shotgun (WGS) entry which is preliminary data.</text>
</comment>
<evidence type="ECO:0000256" key="1">
    <source>
        <dbReference type="ARBA" id="ARBA00023015"/>
    </source>
</evidence>
<evidence type="ECO:0000259" key="4">
    <source>
        <dbReference type="PROSITE" id="PS51118"/>
    </source>
</evidence>
<dbReference type="EMBL" id="AOHY01000040">
    <property type="protein sequence ID" value="ELY46511.1"/>
    <property type="molecule type" value="Genomic_DNA"/>
</dbReference>
<dbReference type="PATRIC" id="fig|1227500.6.peg.2902"/>
<dbReference type="Pfam" id="PF01638">
    <property type="entry name" value="HxlR"/>
    <property type="match status" value="1"/>
</dbReference>
<dbReference type="STRING" id="1227500.C494_14368"/>
<sequence>MPIQYEYRYMSEPTQKLEIWCAGKDWCPVTATATLIGKKWHTVVLHRLLDNGPLGFNALKDEVGGISSKVLSDVLEDLEQKQLINREIVNEKPVRVEYSLTDVGESLESVIMEMADWGQEHLMPAATEDSSIA</sequence>
<evidence type="ECO:0000313" key="6">
    <source>
        <dbReference type="Proteomes" id="UP000011690"/>
    </source>
</evidence>
<gene>
    <name evidence="5" type="ORF">C494_14368</name>
</gene>
<reference evidence="5 6" key="1">
    <citation type="journal article" date="2014" name="PLoS Genet.">
        <title>Phylogenetically driven sequencing of extremely halophilic archaea reveals strategies for static and dynamic osmo-response.</title>
        <authorList>
            <person name="Becker E.A."/>
            <person name="Seitzer P.M."/>
            <person name="Tritt A."/>
            <person name="Larsen D."/>
            <person name="Krusor M."/>
            <person name="Yao A.I."/>
            <person name="Wu D."/>
            <person name="Madern D."/>
            <person name="Eisen J.A."/>
            <person name="Darling A.E."/>
            <person name="Facciotti M.T."/>
        </authorList>
    </citation>
    <scope>NUCLEOTIDE SEQUENCE [LARGE SCALE GENOMIC DNA]</scope>
    <source>
        <strain evidence="5 6">JCM 10635</strain>
    </source>
</reference>
<dbReference type="InterPro" id="IPR036390">
    <property type="entry name" value="WH_DNA-bd_sf"/>
</dbReference>
<proteinExistence type="predicted"/>
<dbReference type="SUPFAM" id="SSF46785">
    <property type="entry name" value="Winged helix' DNA-binding domain"/>
    <property type="match status" value="1"/>
</dbReference>